<dbReference type="InterPro" id="IPR058248">
    <property type="entry name" value="Lxx211020-like"/>
</dbReference>
<dbReference type="PANTHER" id="PTHR36302:SF1">
    <property type="entry name" value="COPPER CHAPERONE PCU(A)C"/>
    <property type="match status" value="1"/>
</dbReference>
<keyword evidence="2" id="KW-0732">Signal</keyword>
<dbReference type="Gene3D" id="2.60.40.1890">
    <property type="entry name" value="PCu(A)C copper chaperone"/>
    <property type="match status" value="1"/>
</dbReference>
<sequence length="186" mass="19130">MSRAALLALLLAATPALADDGHGHAETGEDHVHDDHAHEEDHDDHAEGGSVSHVTEAHGLRAVHAWTRATTGDAALVFLAVENPSEDRVVLTGASSDLADDAEIVGFSLGDGTGSYAPLAEMPLPPGGSLRFAPQELAIRLTGLRAELGEGGYIEVTLATDRGPIPMDVEVGAADATGHSHAGHAH</sequence>
<dbReference type="RefSeq" id="WP_149757812.1">
    <property type="nucleotide sequence ID" value="NZ_FOMS01000014.1"/>
</dbReference>
<dbReference type="Proteomes" id="UP000325289">
    <property type="component" value="Unassembled WGS sequence"/>
</dbReference>
<gene>
    <name evidence="3" type="ORF">SAMN04515678_11430</name>
</gene>
<feature type="compositionally biased region" description="Basic and acidic residues" evidence="1">
    <location>
        <begin position="20"/>
        <end position="47"/>
    </location>
</feature>
<organism evidence="3 4">
    <name type="scientific">Roseivivax sediminis</name>
    <dbReference type="NCBI Taxonomy" id="936889"/>
    <lineage>
        <taxon>Bacteria</taxon>
        <taxon>Pseudomonadati</taxon>
        <taxon>Pseudomonadota</taxon>
        <taxon>Alphaproteobacteria</taxon>
        <taxon>Rhodobacterales</taxon>
        <taxon>Roseobacteraceae</taxon>
        <taxon>Roseivivax</taxon>
    </lineage>
</organism>
<feature type="region of interest" description="Disordered" evidence="1">
    <location>
        <begin position="20"/>
        <end position="50"/>
    </location>
</feature>
<name>A0A1I2CQX9_9RHOB</name>
<feature type="signal peptide" evidence="2">
    <location>
        <begin position="1"/>
        <end position="18"/>
    </location>
</feature>
<proteinExistence type="predicted"/>
<dbReference type="SUPFAM" id="SSF110087">
    <property type="entry name" value="DR1885-like metal-binding protein"/>
    <property type="match status" value="1"/>
</dbReference>
<dbReference type="InterPro" id="IPR007410">
    <property type="entry name" value="LpqE-like"/>
</dbReference>
<feature type="chain" id="PRO_5009302159" description="Copper(I)-binding protein" evidence="2">
    <location>
        <begin position="19"/>
        <end position="186"/>
    </location>
</feature>
<keyword evidence="4" id="KW-1185">Reference proteome</keyword>
<dbReference type="Pfam" id="PF04314">
    <property type="entry name" value="PCuAC"/>
    <property type="match status" value="1"/>
</dbReference>
<evidence type="ECO:0000256" key="1">
    <source>
        <dbReference type="SAM" id="MobiDB-lite"/>
    </source>
</evidence>
<dbReference type="InterPro" id="IPR036182">
    <property type="entry name" value="PCuAC_sf"/>
</dbReference>
<evidence type="ECO:0008006" key="5">
    <source>
        <dbReference type="Google" id="ProtNLM"/>
    </source>
</evidence>
<dbReference type="OrthoDB" id="9796962at2"/>
<dbReference type="AlphaFoldDB" id="A0A1I2CQX9"/>
<accession>A0A1I2CQX9</accession>
<evidence type="ECO:0000256" key="2">
    <source>
        <dbReference type="SAM" id="SignalP"/>
    </source>
</evidence>
<dbReference type="EMBL" id="FOMS01000014">
    <property type="protein sequence ID" value="SFE70183.1"/>
    <property type="molecule type" value="Genomic_DNA"/>
</dbReference>
<evidence type="ECO:0000313" key="3">
    <source>
        <dbReference type="EMBL" id="SFE70183.1"/>
    </source>
</evidence>
<dbReference type="PANTHER" id="PTHR36302">
    <property type="entry name" value="BLR7088 PROTEIN"/>
    <property type="match status" value="1"/>
</dbReference>
<evidence type="ECO:0000313" key="4">
    <source>
        <dbReference type="Proteomes" id="UP000325289"/>
    </source>
</evidence>
<protein>
    <recommendedName>
        <fullName evidence="5">Copper(I)-binding protein</fullName>
    </recommendedName>
</protein>
<reference evidence="3 4" key="1">
    <citation type="submission" date="2016-10" db="EMBL/GenBank/DDBJ databases">
        <authorList>
            <person name="Varghese N."/>
            <person name="Submissions S."/>
        </authorList>
    </citation>
    <scope>NUCLEOTIDE SEQUENCE [LARGE SCALE GENOMIC DNA]</scope>
    <source>
        <strain evidence="4">YIM D21,KCTC 23444,ACCC 10710</strain>
    </source>
</reference>